<keyword evidence="2" id="KW-0520">NAD</keyword>
<evidence type="ECO:0000259" key="3">
    <source>
        <dbReference type="Pfam" id="PF02826"/>
    </source>
</evidence>
<evidence type="ECO:0000313" key="5">
    <source>
        <dbReference type="Proteomes" id="UP000562984"/>
    </source>
</evidence>
<dbReference type="Pfam" id="PF02826">
    <property type="entry name" value="2-Hacid_dh_C"/>
    <property type="match status" value="1"/>
</dbReference>
<reference evidence="4 5" key="1">
    <citation type="submission" date="2020-05" db="EMBL/GenBank/DDBJ databases">
        <title>Nakamurella sp. DB0629 isolated from air conditioner.</title>
        <authorList>
            <person name="Kim D.H."/>
            <person name="Kim D.-U."/>
        </authorList>
    </citation>
    <scope>NUCLEOTIDE SEQUENCE [LARGE SCALE GENOMIC DNA]</scope>
    <source>
        <strain evidence="4 5">DB0629</strain>
    </source>
</reference>
<dbReference type="GO" id="GO:0051287">
    <property type="term" value="F:NAD binding"/>
    <property type="evidence" value="ECO:0007669"/>
    <property type="project" value="InterPro"/>
</dbReference>
<gene>
    <name evidence="4" type="ORF">HKD39_12950</name>
</gene>
<dbReference type="CDD" id="cd12166">
    <property type="entry name" value="2-Hacid_dh_7"/>
    <property type="match status" value="1"/>
</dbReference>
<dbReference type="InterPro" id="IPR006140">
    <property type="entry name" value="D-isomer_DH_NAD-bd"/>
</dbReference>
<organism evidence="4 5">
    <name type="scientific">Nakamurella aerolata</name>
    <dbReference type="NCBI Taxonomy" id="1656892"/>
    <lineage>
        <taxon>Bacteria</taxon>
        <taxon>Bacillati</taxon>
        <taxon>Actinomycetota</taxon>
        <taxon>Actinomycetes</taxon>
        <taxon>Nakamurellales</taxon>
        <taxon>Nakamurellaceae</taxon>
        <taxon>Nakamurella</taxon>
    </lineage>
</organism>
<dbReference type="PANTHER" id="PTHR43333:SF1">
    <property type="entry name" value="D-ISOMER SPECIFIC 2-HYDROXYACID DEHYDROGENASE NAD-BINDING DOMAIN-CONTAINING PROTEIN"/>
    <property type="match status" value="1"/>
</dbReference>
<name>A0A849ADR2_9ACTN</name>
<dbReference type="Gene3D" id="3.40.50.720">
    <property type="entry name" value="NAD(P)-binding Rossmann-like Domain"/>
    <property type="match status" value="2"/>
</dbReference>
<evidence type="ECO:0000256" key="2">
    <source>
        <dbReference type="ARBA" id="ARBA00023027"/>
    </source>
</evidence>
<evidence type="ECO:0000256" key="1">
    <source>
        <dbReference type="ARBA" id="ARBA00023002"/>
    </source>
</evidence>
<dbReference type="GO" id="GO:0016616">
    <property type="term" value="F:oxidoreductase activity, acting on the CH-OH group of donors, NAD or NADP as acceptor"/>
    <property type="evidence" value="ECO:0007669"/>
    <property type="project" value="UniProtKB-ARBA"/>
</dbReference>
<feature type="domain" description="D-isomer specific 2-hydroxyacid dehydrogenase NAD-binding" evidence="3">
    <location>
        <begin position="107"/>
        <end position="273"/>
    </location>
</feature>
<dbReference type="RefSeq" id="WP_171200293.1">
    <property type="nucleotide sequence ID" value="NZ_JABEND010000007.1"/>
</dbReference>
<dbReference type="InterPro" id="IPR029753">
    <property type="entry name" value="D-isomer_DH_CS"/>
</dbReference>
<dbReference type="Proteomes" id="UP000562984">
    <property type="component" value="Unassembled WGS sequence"/>
</dbReference>
<dbReference type="PANTHER" id="PTHR43333">
    <property type="entry name" value="2-HACID_DH_C DOMAIN-CONTAINING PROTEIN"/>
    <property type="match status" value="1"/>
</dbReference>
<dbReference type="InterPro" id="IPR036291">
    <property type="entry name" value="NAD(P)-bd_dom_sf"/>
</dbReference>
<dbReference type="SUPFAM" id="SSF51735">
    <property type="entry name" value="NAD(P)-binding Rossmann-fold domains"/>
    <property type="match status" value="1"/>
</dbReference>
<dbReference type="PROSITE" id="PS00671">
    <property type="entry name" value="D_2_HYDROXYACID_DH_3"/>
    <property type="match status" value="1"/>
</dbReference>
<proteinExistence type="predicted"/>
<sequence>MTVIAVASSELAETLRQHAGDTLQIVDISAVTSADDLSDAARQAEVLIPGFLAGTSVLDLIGSLPNLKLVQLMTAGAEVWVGKVPDGVTLTTSSGAHGGSTAEWAVGALLGVLHEFPGFVADQQAGHWNRHRTDELAGKRVLVIGAGDLGHNAQRRLTAFDATVTLAGRTARDGVVGIDQVPQLLPDQDVVILMIPLTDASKGLVDKDFLARMPDNAVLVNAARGQIVDTDALLAELNAKRLRAAIDVTDPEPLPDGHPLWSAPNLFITPHIAGAVPGAAARVLDVVLDNLARFADGRELRNVVTAERGY</sequence>
<accession>A0A849ADR2</accession>
<keyword evidence="5" id="KW-1185">Reference proteome</keyword>
<protein>
    <submittedName>
        <fullName evidence="4">2-hydroxyacid dehydrogenase</fullName>
    </submittedName>
</protein>
<dbReference type="EMBL" id="JABEND010000007">
    <property type="protein sequence ID" value="NNG36600.1"/>
    <property type="molecule type" value="Genomic_DNA"/>
</dbReference>
<evidence type="ECO:0000313" key="4">
    <source>
        <dbReference type="EMBL" id="NNG36600.1"/>
    </source>
</evidence>
<dbReference type="AlphaFoldDB" id="A0A849ADR2"/>
<keyword evidence="1" id="KW-0560">Oxidoreductase</keyword>
<comment type="caution">
    <text evidence="4">The sequence shown here is derived from an EMBL/GenBank/DDBJ whole genome shotgun (WGS) entry which is preliminary data.</text>
</comment>